<dbReference type="EMBL" id="NBEB01000081">
    <property type="protein sequence ID" value="OQQ82168.1"/>
    <property type="molecule type" value="Genomic_DNA"/>
</dbReference>
<evidence type="ECO:0000313" key="6">
    <source>
        <dbReference type="Proteomes" id="UP000192638"/>
    </source>
</evidence>
<evidence type="ECO:0000313" key="3">
    <source>
        <dbReference type="EMBL" id="PAY43711.1"/>
    </source>
</evidence>
<name>A0A089RY89_9LACO</name>
<reference evidence="4" key="4">
    <citation type="submission" date="2023-04" db="EMBL/GenBank/DDBJ databases">
        <title>Four porcine-derived lactic acid bacteria strains analyses and their evaluation as potential probiotics based on genomics.</title>
        <authorList>
            <person name="Niu D."/>
        </authorList>
    </citation>
    <scope>NUCLEOTIDE SEQUENCE</scope>
    <source>
        <strain evidence="4">ZSA5</strain>
        <plasmid evidence="4">unnamed1</plasmid>
    </source>
</reference>
<dbReference type="Proteomes" id="UP000192638">
    <property type="component" value="Unassembled WGS sequence"/>
</dbReference>
<sequence>MSDDILKIREFHVKDVVFGDGYSFKDSVLTIPQSVNFDLPKEILSINIRIIKKDNRHLKVNSIMDIIPISTKVSGKIGTGVSHTLTGVEVMLTGASASGIQIHDFGSSDGYLDEKMVFGRNGTPDENDIIIGLDVITAEDYSLDRAVITKIFELVDDFIQPIRKILKVTNGRYADYVGEYRNNISNGKPKVVVIKQVSGQGAMYDNILFPNEPCGIKGGVSIIDMNNFPTIVTPNEYRDGIIHALV</sequence>
<evidence type="ECO:0000313" key="7">
    <source>
        <dbReference type="Proteomes" id="UP000218139"/>
    </source>
</evidence>
<keyword evidence="1" id="KW-0614">Plasmid</keyword>
<dbReference type="EMBL" id="CP007647">
    <property type="protein sequence ID" value="AIR11437.1"/>
    <property type="molecule type" value="Genomic_DNA"/>
</dbReference>
<dbReference type="NCBIfam" id="TIGR04482">
    <property type="entry name" value="D_pro_red_PrdD"/>
    <property type="match status" value="1"/>
</dbReference>
<geneLocation type="plasmid" evidence="1 5">
    <name>pMP1046A</name>
</geneLocation>
<gene>
    <name evidence="4" type="primary">prdD</name>
    <name evidence="3" type="ORF">A8C52_03145</name>
    <name evidence="2" type="ORF">B6U60_08660</name>
    <name evidence="1" type="ORF">LSJ_2019</name>
    <name evidence="4" type="ORF">QFE45_09830</name>
</gene>
<dbReference type="InterPro" id="IPR031000">
    <property type="entry name" value="D_pro_red_PrdD"/>
</dbReference>
<evidence type="ECO:0000313" key="5">
    <source>
        <dbReference type="Proteomes" id="UP000029488"/>
    </source>
</evidence>
<dbReference type="Proteomes" id="UP000218139">
    <property type="component" value="Unassembled WGS sequence"/>
</dbReference>
<proteinExistence type="predicted"/>
<reference evidence="3 7" key="2">
    <citation type="submission" date="2016-05" db="EMBL/GenBank/DDBJ databases">
        <authorList>
            <person name="Lee J.-Y."/>
            <person name="Kim E.B."/>
            <person name="Choi Y.-J."/>
        </authorList>
    </citation>
    <scope>NUCLEOTIDE SEQUENCE [LARGE SCALE GENOMIC DNA]</scope>
    <source>
        <strain evidence="3 7">KLA006</strain>
    </source>
</reference>
<organism evidence="1 5">
    <name type="scientific">Ligilactobacillus salivarius</name>
    <dbReference type="NCBI Taxonomy" id="1624"/>
    <lineage>
        <taxon>Bacteria</taxon>
        <taxon>Bacillati</taxon>
        <taxon>Bacillota</taxon>
        <taxon>Bacilli</taxon>
        <taxon>Lactobacillales</taxon>
        <taxon>Lactobacillaceae</taxon>
        <taxon>Ligilactobacillus</taxon>
    </lineage>
</organism>
<dbReference type="RefSeq" id="WP_034983472.1">
    <property type="nucleotide sequence ID" value="NZ_CP007647.1"/>
</dbReference>
<evidence type="ECO:0000313" key="1">
    <source>
        <dbReference type="EMBL" id="AIR11437.1"/>
    </source>
</evidence>
<evidence type="ECO:0000313" key="4">
    <source>
        <dbReference type="EMBL" id="WII29662.1"/>
    </source>
</evidence>
<accession>A0A089RY89</accession>
<dbReference type="AlphaFoldDB" id="A0A089RY89"/>
<geneLocation type="plasmid" evidence="4 8">
    <name>unnamed1</name>
</geneLocation>
<dbReference type="Proteomes" id="UP001231316">
    <property type="component" value="Plasmid unnamed1"/>
</dbReference>
<dbReference type="EMBL" id="CP123972">
    <property type="protein sequence ID" value="WII29662.1"/>
    <property type="molecule type" value="Genomic_DNA"/>
</dbReference>
<evidence type="ECO:0000313" key="2">
    <source>
        <dbReference type="EMBL" id="OQQ82168.1"/>
    </source>
</evidence>
<dbReference type="Proteomes" id="UP000029488">
    <property type="component" value="Plasmid pMP1046A"/>
</dbReference>
<protein>
    <submittedName>
        <fullName evidence="2">Proline reductase cluster protein PrdD</fullName>
    </submittedName>
</protein>
<reference evidence="2 6" key="3">
    <citation type="submission" date="2017-03" db="EMBL/GenBank/DDBJ databases">
        <title>Phylogenomics and comparative genomics of Lactobacillus salivarius, a mammalian gut commensal.</title>
        <authorList>
            <person name="Harris H.M."/>
        </authorList>
    </citation>
    <scope>NUCLEOTIDE SEQUENCE [LARGE SCALE GENOMIC DNA]</scope>
    <source>
        <strain evidence="2 6">LMG 14477</strain>
    </source>
</reference>
<evidence type="ECO:0000313" key="8">
    <source>
        <dbReference type="Proteomes" id="UP001231316"/>
    </source>
</evidence>
<reference evidence="1 5" key="1">
    <citation type="journal article" date="2014" name="BMC Genomics">
        <title>Unusual genome complexity in Lactobacillus salivarius JCM1046.</title>
        <authorList>
            <person name="Raftis E.J."/>
            <person name="Forde B.M."/>
            <person name="Claesson M.J."/>
            <person name="O'Toole P.W."/>
        </authorList>
    </citation>
    <scope>NUCLEOTIDE SEQUENCE [LARGE SCALE GENOMIC DNA]</scope>
    <source>
        <strain evidence="1 5">JCM1046</strain>
        <plasmid evidence="1 5">pMP1046A</plasmid>
    </source>
</reference>
<dbReference type="EMBL" id="LXZO01000145">
    <property type="protein sequence ID" value="PAY43711.1"/>
    <property type="molecule type" value="Genomic_DNA"/>
</dbReference>
<dbReference type="KEGG" id="lsj:LSJ_2019"/>